<evidence type="ECO:0000313" key="3">
    <source>
        <dbReference type="Proteomes" id="UP000018538"/>
    </source>
</evidence>
<keyword evidence="3" id="KW-1185">Reference proteome</keyword>
<reference evidence="2 3" key="1">
    <citation type="submission" date="2013-11" db="EMBL/GenBank/DDBJ databases">
        <title>The Genome Sequence of Plasmodium yoelii 17X.</title>
        <authorList>
            <consortium name="The Broad Institute Genomics Platform"/>
            <consortium name="The Broad Institute Genome Sequencing Center for Infectious Disease"/>
            <person name="Neafsey D."/>
            <person name="Adams J."/>
            <person name="Walker B."/>
            <person name="Young S.K."/>
            <person name="Zeng Q."/>
            <person name="Gargeya S."/>
            <person name="Fitzgerald M."/>
            <person name="Haas B."/>
            <person name="Abouelleil A."/>
            <person name="Alvarado L."/>
            <person name="Chapman S.B."/>
            <person name="Gainer-Dewar J."/>
            <person name="Goldberg J."/>
            <person name="Griggs A."/>
            <person name="Gujja S."/>
            <person name="Hansen M."/>
            <person name="Howarth C."/>
            <person name="Imamovic A."/>
            <person name="Ireland A."/>
            <person name="Larimer J."/>
            <person name="McCowan C."/>
            <person name="Murphy C."/>
            <person name="Pearson M."/>
            <person name="Poon T.W."/>
            <person name="Priest M."/>
            <person name="Roberts A."/>
            <person name="Saif S."/>
            <person name="Shea T."/>
            <person name="Sykes S."/>
            <person name="Wortman J."/>
            <person name="Nusbaum C."/>
            <person name="Birren B."/>
        </authorList>
    </citation>
    <scope>NUCLEOTIDE SEQUENCE [LARGE SCALE GENOMIC DNA]</scope>
    <source>
        <strain evidence="2 3">17X</strain>
    </source>
</reference>
<protein>
    <submittedName>
        <fullName evidence="2">Uncharacterized protein</fullName>
    </submittedName>
</protein>
<dbReference type="OrthoDB" id="371808at2759"/>
<dbReference type="Proteomes" id="UP000018538">
    <property type="component" value="Unassembled WGS sequence"/>
</dbReference>
<sequence>MTNNVGIISNKLFSLKWCFKYNNSSNIILNSFFNNSYNKFGFKICFHSFGNINKKWKNKNKNKCKNYILLVKKNQLHNNAHIRYEIILGTNKKHINLSTNKYGVNFSTHVGELFDNKQNGVEKKTATDKCGRKNGKKYGGKNEKNDTNIDTNYDTNCDSNKLTHRMENTKDVEQNENVIRINNLCKKIYDIGNNGVKNKKEWIHYLVEYYKEEQNYKFIKNKEMFMLLIGLTKLKEKINIIYYRENKENEKNKRVDDMIDRHIEILSKKINELTNKQLSIFLYILEKWEKLEKHKEIVNIINDKILKKKTFKKLNVRSFCNALYIYSKKNELGKNGSEKYDIINFQINKFLTKLNKSKCSVEDMLLLISSIDKLKIKIKEKSMIENVVKVLNDNIQDTNYFIIPSLLLYLSNLNIYNKELYLKLKNVILENYHFYNSIHLTNIFYAFSKFKPNFVHELFDTLSHYIIHTFLKQAEKEKEKEDGKEGEHKNAEKNSEKNADEKEDEKEGEKEGEHNKPALRNAQINANKFLKCDEKMFNMFQITNIINSCIKCDYINYNFFHDLILSSEKIEEHSLDNFINFFKSISNILKTFNIHIYKYIIYFYNIEKEECVKNDTQYIQNYYDKEKSFNTNQSVYLYSLIKKDIYYKQVYKYFTNNCVMTNLFFIEQYNTFGGIEKNMKIGTSNCIENVTDTSTKLINILNKIRDNVSEQIRIRIENNLYDKNLKYILHNLMIFMYQSKIKYINLYTLCISIIEKNIFFFSINNLYLYIKIFNTVKIYNYEIFYNIFDHIYTNFDQFELKKKAKIILLYYDIFKKINDNQMQLLINCFLDNTKFCEKNKIDISKYNQINDKHKINNYCNIYQKWVLPTNVELKQNILNTKKKSTNFLFDNVCNSENNDEINLNYFLNNKKNNDYYIFSEKNEKQYSTTTDNSQLFLKKIEQTEIVSFSLNFNEYINLLVILIYDISNKILDNKMDEKKNTNISIISLISKDETNLIKIKNEDPVLEKYSEMVRQNLNNRKHLIIQILLKIADMIKNKNKISSEKKIKKIKKIEMDEMDEADETGLHIDQVLYILYFIKLLDKDLYSSMMEIDQIERVLKNGKNGKNAQNERKWGDNGVESKLCGTLLGSSLFELKKEDMKFIGSNNRKKNNESEIYYDDLFLYDDKINYRYKYQSVNDSIKNITNNLKKMKFNEITKFDNTNKCSFKINKFYKLDTYINIDILFILEKNGEEFFHFLIFYPYELKKIITNIKKNNITFTHSYDESFSFCTEILCIYNFLKKNNKTNFSFSILDTTSFVNFSDYTCENVEVNKNIKLRENQNSIHPLFNHDLDIQKLKKLIEGIISLR</sequence>
<name>V7PC52_PLAYE</name>
<dbReference type="EMBL" id="KI635808">
    <property type="protein sequence ID" value="ETB57121.1"/>
    <property type="molecule type" value="Genomic_DNA"/>
</dbReference>
<feature type="compositionally biased region" description="Basic and acidic residues" evidence="1">
    <location>
        <begin position="477"/>
        <end position="516"/>
    </location>
</feature>
<organism evidence="2 3">
    <name type="scientific">Plasmodium yoelii 17X</name>
    <dbReference type="NCBI Taxonomy" id="1323249"/>
    <lineage>
        <taxon>Eukaryota</taxon>
        <taxon>Sar</taxon>
        <taxon>Alveolata</taxon>
        <taxon>Apicomplexa</taxon>
        <taxon>Aconoidasida</taxon>
        <taxon>Haemosporida</taxon>
        <taxon>Plasmodiidae</taxon>
        <taxon>Plasmodium</taxon>
        <taxon>Plasmodium (Vinckeia)</taxon>
    </lineage>
</organism>
<accession>V7PC52</accession>
<feature type="region of interest" description="Disordered" evidence="1">
    <location>
        <begin position="477"/>
        <end position="517"/>
    </location>
</feature>
<proteinExistence type="predicted"/>
<evidence type="ECO:0000256" key="1">
    <source>
        <dbReference type="SAM" id="MobiDB-lite"/>
    </source>
</evidence>
<evidence type="ECO:0000313" key="2">
    <source>
        <dbReference type="EMBL" id="ETB57121.1"/>
    </source>
</evidence>
<gene>
    <name evidence="2" type="ORF">YYC_04954</name>
</gene>